<proteinExistence type="predicted"/>
<dbReference type="AlphaFoldDB" id="A0A5B7JY22"/>
<dbReference type="EMBL" id="VSRR010119580">
    <property type="protein sequence ID" value="MPC99729.1"/>
    <property type="molecule type" value="Genomic_DNA"/>
</dbReference>
<name>A0A5B7JY22_PORTR</name>
<sequence length="96" mass="10545">MFPPSPPSINPSIHPRLPTSVPPPPLAPVLYIITLYPYTCTWLLVGVHMRVFMYIMCVEVVLATQQLLPRRAAKSPAIPPLRAPAHALIADTPNAQ</sequence>
<keyword evidence="2" id="KW-1133">Transmembrane helix</keyword>
<accession>A0A5B7JY22</accession>
<organism evidence="3 4">
    <name type="scientific">Portunus trituberculatus</name>
    <name type="common">Swimming crab</name>
    <name type="synonym">Neptunus trituberculatus</name>
    <dbReference type="NCBI Taxonomy" id="210409"/>
    <lineage>
        <taxon>Eukaryota</taxon>
        <taxon>Metazoa</taxon>
        <taxon>Ecdysozoa</taxon>
        <taxon>Arthropoda</taxon>
        <taxon>Crustacea</taxon>
        <taxon>Multicrustacea</taxon>
        <taxon>Malacostraca</taxon>
        <taxon>Eumalacostraca</taxon>
        <taxon>Eucarida</taxon>
        <taxon>Decapoda</taxon>
        <taxon>Pleocyemata</taxon>
        <taxon>Brachyura</taxon>
        <taxon>Eubrachyura</taxon>
        <taxon>Portunoidea</taxon>
        <taxon>Portunidae</taxon>
        <taxon>Portuninae</taxon>
        <taxon>Portunus</taxon>
    </lineage>
</organism>
<feature type="region of interest" description="Disordered" evidence="1">
    <location>
        <begin position="1"/>
        <end position="21"/>
    </location>
</feature>
<evidence type="ECO:0000256" key="1">
    <source>
        <dbReference type="SAM" id="MobiDB-lite"/>
    </source>
</evidence>
<dbReference type="Proteomes" id="UP000324222">
    <property type="component" value="Unassembled WGS sequence"/>
</dbReference>
<evidence type="ECO:0000313" key="3">
    <source>
        <dbReference type="EMBL" id="MPC99729.1"/>
    </source>
</evidence>
<protein>
    <submittedName>
        <fullName evidence="3">Uncharacterized protein</fullName>
    </submittedName>
</protein>
<keyword evidence="2" id="KW-0812">Transmembrane</keyword>
<evidence type="ECO:0000313" key="4">
    <source>
        <dbReference type="Proteomes" id="UP000324222"/>
    </source>
</evidence>
<feature type="compositionally biased region" description="Low complexity" evidence="1">
    <location>
        <begin position="10"/>
        <end position="19"/>
    </location>
</feature>
<reference evidence="3 4" key="1">
    <citation type="submission" date="2019-05" db="EMBL/GenBank/DDBJ databases">
        <title>Another draft genome of Portunus trituberculatus and its Hox gene families provides insights of decapod evolution.</title>
        <authorList>
            <person name="Jeong J.-H."/>
            <person name="Song I."/>
            <person name="Kim S."/>
            <person name="Choi T."/>
            <person name="Kim D."/>
            <person name="Ryu S."/>
            <person name="Kim W."/>
        </authorList>
    </citation>
    <scope>NUCLEOTIDE SEQUENCE [LARGE SCALE GENOMIC DNA]</scope>
    <source>
        <tissue evidence="3">Muscle</tissue>
    </source>
</reference>
<keyword evidence="2" id="KW-0472">Membrane</keyword>
<evidence type="ECO:0000256" key="2">
    <source>
        <dbReference type="SAM" id="Phobius"/>
    </source>
</evidence>
<comment type="caution">
    <text evidence="3">The sequence shown here is derived from an EMBL/GenBank/DDBJ whole genome shotgun (WGS) entry which is preliminary data.</text>
</comment>
<gene>
    <name evidence="3" type="ORF">E2C01_095160</name>
</gene>
<keyword evidence="4" id="KW-1185">Reference proteome</keyword>
<feature type="transmembrane region" description="Helical" evidence="2">
    <location>
        <begin position="26"/>
        <end position="45"/>
    </location>
</feature>